<dbReference type="EMBL" id="JRYO01000067">
    <property type="protein sequence ID" value="KHE93252.1"/>
    <property type="molecule type" value="Genomic_DNA"/>
</dbReference>
<accession>A0A0B0EJL6</accession>
<evidence type="ECO:0000313" key="3">
    <source>
        <dbReference type="EMBL" id="KHE93252.1"/>
    </source>
</evidence>
<dbReference type="GO" id="GO:0016628">
    <property type="term" value="F:oxidoreductase activity, acting on the CH-CH group of donors, NAD or NADP as acceptor"/>
    <property type="evidence" value="ECO:0007669"/>
    <property type="project" value="InterPro"/>
</dbReference>
<dbReference type="InterPro" id="IPR011777">
    <property type="entry name" value="Geranylgeranyl_Rdtase_fam"/>
</dbReference>
<dbReference type="NCBIfam" id="TIGR02032">
    <property type="entry name" value="GG-red-SF"/>
    <property type="match status" value="1"/>
</dbReference>
<organism evidence="3 4">
    <name type="scientific">Candidatus Scalindua brodae</name>
    <dbReference type="NCBI Taxonomy" id="237368"/>
    <lineage>
        <taxon>Bacteria</taxon>
        <taxon>Pseudomonadati</taxon>
        <taxon>Planctomycetota</taxon>
        <taxon>Candidatus Brocadiia</taxon>
        <taxon>Candidatus Brocadiales</taxon>
        <taxon>Candidatus Scalinduaceae</taxon>
        <taxon>Candidatus Scalindua</taxon>
    </lineage>
</organism>
<evidence type="ECO:0000313" key="4">
    <source>
        <dbReference type="Proteomes" id="UP000030652"/>
    </source>
</evidence>
<proteinExistence type="predicted"/>
<dbReference type="Proteomes" id="UP000030652">
    <property type="component" value="Unassembled WGS sequence"/>
</dbReference>
<dbReference type="Gene3D" id="3.50.50.60">
    <property type="entry name" value="FAD/NAD(P)-binding domain"/>
    <property type="match status" value="1"/>
</dbReference>
<dbReference type="PRINTS" id="PR00368">
    <property type="entry name" value="FADPNR"/>
</dbReference>
<dbReference type="PRINTS" id="PR00411">
    <property type="entry name" value="PNDRDTASEI"/>
</dbReference>
<feature type="domain" description="Digeranylgeranylglycerophospholipid reductase catalytic" evidence="2">
    <location>
        <begin position="181"/>
        <end position="246"/>
    </location>
</feature>
<feature type="domain" description="FAD/NAD(P)-binding" evidence="1">
    <location>
        <begin position="5"/>
        <end position="162"/>
    </location>
</feature>
<comment type="caution">
    <text evidence="3">The sequence shown here is derived from an EMBL/GenBank/DDBJ whole genome shotgun (WGS) entry which is preliminary data.</text>
</comment>
<dbReference type="InterPro" id="IPR023753">
    <property type="entry name" value="FAD/NAD-binding_dom"/>
</dbReference>
<dbReference type="SUPFAM" id="SSF51905">
    <property type="entry name" value="FAD/NAD(P)-binding domain"/>
    <property type="match status" value="1"/>
</dbReference>
<dbReference type="InterPro" id="IPR050407">
    <property type="entry name" value="Geranylgeranyl_reductase"/>
</dbReference>
<dbReference type="InterPro" id="IPR054715">
    <property type="entry name" value="GGR_cat"/>
</dbReference>
<protein>
    <submittedName>
        <fullName evidence="3">Uncharacterized protein</fullName>
    </submittedName>
</protein>
<dbReference type="PANTHER" id="PTHR42685:SF22">
    <property type="entry name" value="CONDITIONED MEDIUM FACTOR RECEPTOR 1"/>
    <property type="match status" value="1"/>
</dbReference>
<dbReference type="PANTHER" id="PTHR42685">
    <property type="entry name" value="GERANYLGERANYL DIPHOSPHATE REDUCTASE"/>
    <property type="match status" value="1"/>
</dbReference>
<gene>
    <name evidence="3" type="ORF">SCABRO_01014</name>
</gene>
<reference evidence="3 4" key="1">
    <citation type="submission" date="2014-10" db="EMBL/GenBank/DDBJ databases">
        <title>Draft genome of anammox bacterium scalindua brodae, obtained using differential coverage binning of sequence data from two enrichment reactors.</title>
        <authorList>
            <person name="Speth D.R."/>
            <person name="Russ L."/>
            <person name="Kartal B."/>
            <person name="Op den Camp H.J."/>
            <person name="Dutilh B.E."/>
            <person name="Jetten M.S."/>
        </authorList>
    </citation>
    <scope>NUCLEOTIDE SEQUENCE [LARGE SCALE GENOMIC DNA]</scope>
    <source>
        <strain evidence="3">RU1</strain>
    </source>
</reference>
<dbReference type="AlphaFoldDB" id="A0A0B0EJL6"/>
<name>A0A0B0EJL6_9BACT</name>
<dbReference type="Pfam" id="PF22578">
    <property type="entry name" value="GGR_cat"/>
    <property type="match status" value="1"/>
</dbReference>
<evidence type="ECO:0000259" key="2">
    <source>
        <dbReference type="Pfam" id="PF22578"/>
    </source>
</evidence>
<evidence type="ECO:0000259" key="1">
    <source>
        <dbReference type="Pfam" id="PF07992"/>
    </source>
</evidence>
<sequence length="370" mass="42628">MPHIYDVVIIGAGPAGCSVAYNLYNQGIKNILLVDKDVFPRDKLCAGGLTIEAQVCLEEMGILEIVKTRAYEVYKVKYITPYRTILKGRRVETPMPEMLVIRRKIFDSILLDYVKGLKVSVREGIHIKGFWENNGKICGVISSKDEHIGAKVVVIATGANLSGFDLKKRSYPKIISYMGRYENTNFEKNVAYLIYDKDFLPLYGWMFPEADDQVNIGIGVEWPTYSKHKITEYFEKIRSTYLNQYMKDARLTGITRGFPIRYTYRIKDIVDRNILYVGESGRIVSAFTGEGISQALVSGRFAAHTISKYLNNNCLAELAHYEKLVRRKYRVFPWLRLVKSFIRYKHNWRIIEAFQGKESKLSSQFTENIL</sequence>
<dbReference type="eggNOG" id="COG0644">
    <property type="taxonomic scope" value="Bacteria"/>
</dbReference>
<dbReference type="Pfam" id="PF07992">
    <property type="entry name" value="Pyr_redox_2"/>
    <property type="match status" value="1"/>
</dbReference>
<dbReference type="InterPro" id="IPR036188">
    <property type="entry name" value="FAD/NAD-bd_sf"/>
</dbReference>